<protein>
    <submittedName>
        <fullName evidence="2">Uncharacterized protein</fullName>
    </submittedName>
</protein>
<sequence length="57" mass="6263">MKKSVFFLLLFVIAGSFVINLFVDSEAIRTIINIIGLVAIIVIAFGSRVNFSNSTKN</sequence>
<accession>A0ABW5ZJK4</accession>
<evidence type="ECO:0000313" key="3">
    <source>
        <dbReference type="Proteomes" id="UP001597561"/>
    </source>
</evidence>
<name>A0ABW5ZJK4_9BACL</name>
<keyword evidence="1" id="KW-0812">Transmembrane</keyword>
<evidence type="ECO:0000313" key="2">
    <source>
        <dbReference type="EMBL" id="MFD2912231.1"/>
    </source>
</evidence>
<keyword evidence="1" id="KW-1133">Transmembrane helix</keyword>
<dbReference type="RefSeq" id="WP_204728796.1">
    <property type="nucleotide sequence ID" value="NZ_JAFBDK010000005.1"/>
</dbReference>
<organism evidence="2 3">
    <name type="scientific">Jeotgalibacillus terrae</name>
    <dbReference type="NCBI Taxonomy" id="587735"/>
    <lineage>
        <taxon>Bacteria</taxon>
        <taxon>Bacillati</taxon>
        <taxon>Bacillota</taxon>
        <taxon>Bacilli</taxon>
        <taxon>Bacillales</taxon>
        <taxon>Caryophanaceae</taxon>
        <taxon>Jeotgalibacillus</taxon>
    </lineage>
</organism>
<keyword evidence="3" id="KW-1185">Reference proteome</keyword>
<evidence type="ECO:0000256" key="1">
    <source>
        <dbReference type="SAM" id="Phobius"/>
    </source>
</evidence>
<reference evidence="3" key="1">
    <citation type="journal article" date="2019" name="Int. J. Syst. Evol. Microbiol.">
        <title>The Global Catalogue of Microorganisms (GCM) 10K type strain sequencing project: providing services to taxonomists for standard genome sequencing and annotation.</title>
        <authorList>
            <consortium name="The Broad Institute Genomics Platform"/>
            <consortium name="The Broad Institute Genome Sequencing Center for Infectious Disease"/>
            <person name="Wu L."/>
            <person name="Ma J."/>
        </authorList>
    </citation>
    <scope>NUCLEOTIDE SEQUENCE [LARGE SCALE GENOMIC DNA]</scope>
    <source>
        <strain evidence="3">KCTC 13528</strain>
    </source>
</reference>
<keyword evidence="1" id="KW-0472">Membrane</keyword>
<dbReference type="Proteomes" id="UP001597561">
    <property type="component" value="Unassembled WGS sequence"/>
</dbReference>
<dbReference type="EMBL" id="JBHUPG010000019">
    <property type="protein sequence ID" value="MFD2912231.1"/>
    <property type="molecule type" value="Genomic_DNA"/>
</dbReference>
<feature type="transmembrane region" description="Helical" evidence="1">
    <location>
        <begin position="30"/>
        <end position="51"/>
    </location>
</feature>
<proteinExistence type="predicted"/>
<comment type="caution">
    <text evidence="2">The sequence shown here is derived from an EMBL/GenBank/DDBJ whole genome shotgun (WGS) entry which is preliminary data.</text>
</comment>
<gene>
    <name evidence="2" type="ORF">ACFS5P_10135</name>
</gene>